<gene>
    <name evidence="5" type="ORF">BJEO58_02255</name>
</gene>
<dbReference type="AlphaFoldDB" id="A0A2H1L7B0"/>
<evidence type="ECO:0000313" key="5">
    <source>
        <dbReference type="EMBL" id="SMY12655.1"/>
    </source>
</evidence>
<sequence length="344" mass="37780">MKTSKKITTAAALLAVGLVASGCAGSGGTGDDGGQITLRVAGQNNEEHPNTTELEAMAETVEAETDGRVTMEIFPNNQLGDYTLMYEEISQGTVDMGLISTPSHLDSRLEIQFLPYLFTTYEDVHEHFTLDSVLGEAMREIHSEQSIELLGFFAEGFGGIATNQPATDPADPTVGKDVVVRVPEIPITAQNTQDIGYNTVSMPYADVYQGLQTGAVDGWTGGHPLVNYLQFEDVINHYYQYNNNFEATHVLINQDTFEGLDEGDQQVLTDAGLQLTENSYTIAEDMEIEYRDKLAEEGIEVVEFSDEELEGLAEYSRETSWPTLDDPGQIELLEEVTDSMGVDY</sequence>
<dbReference type="PANTHER" id="PTHR33376:SF7">
    <property type="entry name" value="C4-DICARBOXYLATE-BINDING PROTEIN DCTB"/>
    <property type="match status" value="1"/>
</dbReference>
<dbReference type="PANTHER" id="PTHR33376">
    <property type="match status" value="1"/>
</dbReference>
<organism evidence="5 6">
    <name type="scientific">Brevibacterium jeotgali</name>
    <dbReference type="NCBI Taxonomy" id="1262550"/>
    <lineage>
        <taxon>Bacteria</taxon>
        <taxon>Bacillati</taxon>
        <taxon>Actinomycetota</taxon>
        <taxon>Actinomycetes</taxon>
        <taxon>Micrococcales</taxon>
        <taxon>Brevibacteriaceae</taxon>
        <taxon>Brevibacterium</taxon>
    </lineage>
</organism>
<dbReference type="EMBL" id="FXZM01000011">
    <property type="protein sequence ID" value="SMY12655.1"/>
    <property type="molecule type" value="Genomic_DNA"/>
</dbReference>
<keyword evidence="6" id="KW-1185">Reference proteome</keyword>
<name>A0A2H1L7B0_9MICO</name>
<dbReference type="GO" id="GO:0055085">
    <property type="term" value="P:transmembrane transport"/>
    <property type="evidence" value="ECO:0007669"/>
    <property type="project" value="InterPro"/>
</dbReference>
<dbReference type="Proteomes" id="UP000234462">
    <property type="component" value="Unassembled WGS sequence"/>
</dbReference>
<protein>
    <submittedName>
        <fullName evidence="5">TRAP-type C4-dicarboxylate transport system, substrate-binding protein</fullName>
    </submittedName>
</protein>
<evidence type="ECO:0000256" key="2">
    <source>
        <dbReference type="ARBA" id="ARBA00022448"/>
    </source>
</evidence>
<evidence type="ECO:0000256" key="1">
    <source>
        <dbReference type="ARBA" id="ARBA00009023"/>
    </source>
</evidence>
<accession>A0A2H1L7B0</accession>
<dbReference type="OrthoDB" id="9815946at2"/>
<feature type="chain" id="PRO_5038633590" evidence="4">
    <location>
        <begin position="27"/>
        <end position="344"/>
    </location>
</feature>
<keyword evidence="2" id="KW-0813">Transport</keyword>
<dbReference type="InterPro" id="IPR018389">
    <property type="entry name" value="DctP_fam"/>
</dbReference>
<keyword evidence="3 4" id="KW-0732">Signal</keyword>
<dbReference type="Gene3D" id="3.40.190.170">
    <property type="entry name" value="Bacterial extracellular solute-binding protein, family 7"/>
    <property type="match status" value="1"/>
</dbReference>
<reference evidence="6" key="1">
    <citation type="submission" date="2017-03" db="EMBL/GenBank/DDBJ databases">
        <authorList>
            <person name="Monnet C."/>
        </authorList>
    </citation>
    <scope>NUCLEOTIDE SEQUENCE [LARGE SCALE GENOMIC DNA]</scope>
    <source>
        <strain evidence="6">SJ5-8</strain>
    </source>
</reference>
<comment type="similarity">
    <text evidence="1">Belongs to the bacterial solute-binding protein 7 family.</text>
</comment>
<dbReference type="PROSITE" id="PS51257">
    <property type="entry name" value="PROKAR_LIPOPROTEIN"/>
    <property type="match status" value="1"/>
</dbReference>
<evidence type="ECO:0000313" key="6">
    <source>
        <dbReference type="Proteomes" id="UP000234462"/>
    </source>
</evidence>
<dbReference type="InterPro" id="IPR038404">
    <property type="entry name" value="TRAP_DctP_sf"/>
</dbReference>
<proteinExistence type="inferred from homology"/>
<evidence type="ECO:0000256" key="3">
    <source>
        <dbReference type="ARBA" id="ARBA00022729"/>
    </source>
</evidence>
<feature type="signal peptide" evidence="4">
    <location>
        <begin position="1"/>
        <end position="26"/>
    </location>
</feature>
<evidence type="ECO:0000256" key="4">
    <source>
        <dbReference type="SAM" id="SignalP"/>
    </source>
</evidence>
<dbReference type="Pfam" id="PF03480">
    <property type="entry name" value="DctP"/>
    <property type="match status" value="1"/>
</dbReference>
<dbReference type="NCBIfam" id="NF037995">
    <property type="entry name" value="TRAP_S1"/>
    <property type="match status" value="1"/>
</dbReference>